<dbReference type="InterPro" id="IPR002104">
    <property type="entry name" value="Integrase_catalytic"/>
</dbReference>
<evidence type="ECO:0000313" key="4">
    <source>
        <dbReference type="EMBL" id="GGL94269.1"/>
    </source>
</evidence>
<evidence type="ECO:0000259" key="3">
    <source>
        <dbReference type="PROSITE" id="PS51898"/>
    </source>
</evidence>
<comment type="caution">
    <text evidence="4">The sequence shown here is derived from an EMBL/GenBank/DDBJ whole genome shotgun (WGS) entry which is preliminary data.</text>
</comment>
<evidence type="ECO:0000313" key="5">
    <source>
        <dbReference type="Proteomes" id="UP000639973"/>
    </source>
</evidence>
<protein>
    <recommendedName>
        <fullName evidence="3">Tyr recombinase domain-containing protein</fullName>
    </recommendedName>
</protein>
<dbReference type="Gene3D" id="1.10.150.130">
    <property type="match status" value="1"/>
</dbReference>
<reference evidence="5" key="1">
    <citation type="journal article" date="2019" name="Int. J. Syst. Evol. Microbiol.">
        <title>The Global Catalogue of Microorganisms (GCM) 10K type strain sequencing project: providing services to taxonomists for standard genome sequencing and annotation.</title>
        <authorList>
            <consortium name="The Broad Institute Genomics Platform"/>
            <consortium name="The Broad Institute Genome Sequencing Center for Infectious Disease"/>
            <person name="Wu L."/>
            <person name="Ma J."/>
        </authorList>
    </citation>
    <scope>NUCLEOTIDE SEQUENCE [LARGE SCALE GENOMIC DNA]</scope>
    <source>
        <strain evidence="5">JCM 15442</strain>
    </source>
</reference>
<dbReference type="InterPro" id="IPR010998">
    <property type="entry name" value="Integrase_recombinase_N"/>
</dbReference>
<keyword evidence="5" id="KW-1185">Reference proteome</keyword>
<dbReference type="Pfam" id="PF00589">
    <property type="entry name" value="Phage_integrase"/>
    <property type="match status" value="1"/>
</dbReference>
<proteinExistence type="predicted"/>
<sequence>MAGTAIGAPSANTIQSYRDTSRRYITLHLGRVKLEKLGPLDVEQMLFEMRKQGKSASISAYALRVLKMALQQGVRWQMLPRNVADAVRPPKVERKEMQVWTAEQVASFLDETQSHRLHAAFYLALMTGMRRGEVMGLKWVDVDFERSRLTVRHNLVEVQGNGIPGKILAGKPTITSSTVELTTPKSKASRRTIYSLSRHDVQIERTPSAPERRTTGLWISLGGSGNGLCHAPRRLRTPKCLLQLA</sequence>
<gene>
    <name evidence="4" type="ORF">GCM10010840_35350</name>
</gene>
<evidence type="ECO:0000256" key="2">
    <source>
        <dbReference type="ARBA" id="ARBA00023172"/>
    </source>
</evidence>
<dbReference type="SUPFAM" id="SSF56349">
    <property type="entry name" value="DNA breaking-rejoining enzymes"/>
    <property type="match status" value="1"/>
</dbReference>
<accession>A0ABQ2GFR1</accession>
<feature type="domain" description="Tyr recombinase" evidence="3">
    <location>
        <begin position="95"/>
        <end position="245"/>
    </location>
</feature>
<dbReference type="InterPro" id="IPR013762">
    <property type="entry name" value="Integrase-like_cat_sf"/>
</dbReference>
<keyword evidence="2" id="KW-0233">DNA recombination</keyword>
<dbReference type="PROSITE" id="PS51898">
    <property type="entry name" value="TYR_RECOMBINASE"/>
    <property type="match status" value="1"/>
</dbReference>
<evidence type="ECO:0000256" key="1">
    <source>
        <dbReference type="ARBA" id="ARBA00023125"/>
    </source>
</evidence>
<keyword evidence="1" id="KW-0238">DNA-binding</keyword>
<dbReference type="RefSeq" id="WP_188974264.1">
    <property type="nucleotide sequence ID" value="NZ_BMOL01000032.1"/>
</dbReference>
<dbReference type="Gene3D" id="1.10.443.10">
    <property type="entry name" value="Intergrase catalytic core"/>
    <property type="match status" value="1"/>
</dbReference>
<organism evidence="4 5">
    <name type="scientific">Deinococcus aerolatus</name>
    <dbReference type="NCBI Taxonomy" id="522487"/>
    <lineage>
        <taxon>Bacteria</taxon>
        <taxon>Thermotogati</taxon>
        <taxon>Deinococcota</taxon>
        <taxon>Deinococci</taxon>
        <taxon>Deinococcales</taxon>
        <taxon>Deinococcaceae</taxon>
        <taxon>Deinococcus</taxon>
    </lineage>
</organism>
<name>A0ABQ2GFR1_9DEIO</name>
<dbReference type="EMBL" id="BMOL01000032">
    <property type="protein sequence ID" value="GGL94269.1"/>
    <property type="molecule type" value="Genomic_DNA"/>
</dbReference>
<dbReference type="InterPro" id="IPR011010">
    <property type="entry name" value="DNA_brk_join_enz"/>
</dbReference>
<dbReference type="Proteomes" id="UP000639973">
    <property type="component" value="Unassembled WGS sequence"/>
</dbReference>